<feature type="signal peptide" evidence="1">
    <location>
        <begin position="1"/>
        <end position="22"/>
    </location>
</feature>
<dbReference type="Gene3D" id="3.60.60.10">
    <property type="entry name" value="Penicillin V Acylase, Chain A"/>
    <property type="match status" value="1"/>
</dbReference>
<evidence type="ECO:0008006" key="4">
    <source>
        <dbReference type="Google" id="ProtNLM"/>
    </source>
</evidence>
<organism evidence="2 3">
    <name type="scientific">Odoribacter laneus YIT 12061</name>
    <dbReference type="NCBI Taxonomy" id="742817"/>
    <lineage>
        <taxon>Bacteria</taxon>
        <taxon>Pseudomonadati</taxon>
        <taxon>Bacteroidota</taxon>
        <taxon>Bacteroidia</taxon>
        <taxon>Bacteroidales</taxon>
        <taxon>Odoribacteraceae</taxon>
        <taxon>Odoribacter</taxon>
    </lineage>
</organism>
<dbReference type="STRING" id="742817.HMPREF9449_00149"/>
<feature type="chain" id="PRO_5003549108" description="Choloylglycine hydrolase/NAAA C-terminal domain-containing protein" evidence="1">
    <location>
        <begin position="23"/>
        <end position="408"/>
    </location>
</feature>
<dbReference type="RefSeq" id="WP_009135303.1">
    <property type="nucleotide sequence ID" value="NZ_JH594596.1"/>
</dbReference>
<dbReference type="EMBL" id="ADMC01000001">
    <property type="protein sequence ID" value="EHP51147.1"/>
    <property type="molecule type" value="Genomic_DNA"/>
</dbReference>
<evidence type="ECO:0000256" key="1">
    <source>
        <dbReference type="SAM" id="SignalP"/>
    </source>
</evidence>
<gene>
    <name evidence="2" type="ORF">HMPREF9449_00149</name>
</gene>
<dbReference type="AlphaFoldDB" id="H1DCU2"/>
<accession>H1DCU2</accession>
<dbReference type="Proteomes" id="UP000004892">
    <property type="component" value="Unassembled WGS sequence"/>
</dbReference>
<reference evidence="2 3" key="1">
    <citation type="submission" date="2012-01" db="EMBL/GenBank/DDBJ databases">
        <title>The Genome Sequence of Odoribacter laneus YIT 12061.</title>
        <authorList>
            <consortium name="The Broad Institute Genome Sequencing Platform"/>
            <person name="Earl A."/>
            <person name="Ward D."/>
            <person name="Feldgarden M."/>
            <person name="Gevers D."/>
            <person name="Morotomi M."/>
            <person name="Young S.K."/>
            <person name="Zeng Q."/>
            <person name="Gargeya S."/>
            <person name="Fitzgerald M."/>
            <person name="Haas B."/>
            <person name="Abouelleil A."/>
            <person name="Alvarado L."/>
            <person name="Arachchi H.M."/>
            <person name="Berlin A."/>
            <person name="Chapman S.B."/>
            <person name="Gearin G."/>
            <person name="Goldberg J."/>
            <person name="Griggs A."/>
            <person name="Gujja S."/>
            <person name="Hansen M."/>
            <person name="Heiman D."/>
            <person name="Howarth C."/>
            <person name="Larimer J."/>
            <person name="Lui A."/>
            <person name="MacDonald P.J.P."/>
            <person name="McCowen C."/>
            <person name="Montmayeur A."/>
            <person name="Murphy C."/>
            <person name="Neiman D."/>
            <person name="Pearson M."/>
            <person name="Priest M."/>
            <person name="Roberts A."/>
            <person name="Saif S."/>
            <person name="Shea T."/>
            <person name="Sisk P."/>
            <person name="Stolte C."/>
            <person name="Sykes S."/>
            <person name="Wortman J."/>
            <person name="Nusbaum C."/>
            <person name="Birren B."/>
        </authorList>
    </citation>
    <scope>NUCLEOTIDE SEQUENCE [LARGE SCALE GENOMIC DNA]</scope>
    <source>
        <strain evidence="2 3">YIT 12061</strain>
    </source>
</reference>
<comment type="caution">
    <text evidence="2">The sequence shown here is derived from an EMBL/GenBank/DDBJ whole genome shotgun (WGS) entry which is preliminary data.</text>
</comment>
<dbReference type="PATRIC" id="fig|742817.3.peg.151"/>
<dbReference type="eggNOG" id="COG3049">
    <property type="taxonomic scope" value="Bacteria"/>
</dbReference>
<dbReference type="HOGENOM" id="CLU_035906_0_0_10"/>
<evidence type="ECO:0000313" key="3">
    <source>
        <dbReference type="Proteomes" id="UP000004892"/>
    </source>
</evidence>
<protein>
    <recommendedName>
        <fullName evidence="4">Choloylglycine hydrolase/NAAA C-terminal domain-containing protein</fullName>
    </recommendedName>
</protein>
<proteinExistence type="predicted"/>
<dbReference type="GeneID" id="98067816"/>
<evidence type="ECO:0000313" key="2">
    <source>
        <dbReference type="EMBL" id="EHP51147.1"/>
    </source>
</evidence>
<name>H1DCU2_9BACT</name>
<keyword evidence="3" id="KW-1185">Reference proteome</keyword>
<sequence length="408" mass="46140">MKFKFFLGLLLFFNMSTVAVWACTSAIITGKLTKDGRPLMWKHRDSGAGWNHIAYFKGERFCYTGLVNSENPSDEIWTGMNEAGFAIMNTASYNLKDDEVEEMDKEGQFMKRALEVCKDMKDFEYFLDTLSRPMGVEANFGVIDAFGGAAYYETNNHTYVKMDVNDEELAPRGYLIYTNFSFHGRKDEGKGYIRYDTAEELFRQFEKEDFTAAHLFAGCSRSFRHSLLGIDLREEAFSPNRASGFCVEQDFIPRYESIASVVIQGVKPGMDPELVTLWAVLGYPPVSIALPVWVKMGEEIPALLAASAQTGKAPLGEVAVQLRDFVFSVKRGNGLKYMNWSLLYNAQGSGIMQVLQPAEEAVFALFAPYQTEWERQGLKVEEIRQLYGQATEIIKTAYKQNLGILLQE</sequence>
<keyword evidence="1" id="KW-0732">Signal</keyword>